<name>A0A813P9B5_9BILA</name>
<comment type="caution">
    <text evidence="3">The sequence shown here is derived from an EMBL/GenBank/DDBJ whole genome shotgun (WGS) entry which is preliminary data.</text>
</comment>
<dbReference type="EMBL" id="CAJNOC010000372">
    <property type="protein sequence ID" value="CAF0751806.1"/>
    <property type="molecule type" value="Genomic_DNA"/>
</dbReference>
<dbReference type="AlphaFoldDB" id="A0A813P9B5"/>
<dbReference type="InterPro" id="IPR056862">
    <property type="entry name" value="VWA7_N"/>
</dbReference>
<dbReference type="Pfam" id="PF25107">
    <property type="entry name" value="VWA7_N"/>
    <property type="match status" value="2"/>
</dbReference>
<gene>
    <name evidence="3" type="ORF">OXX778_LOCUS3957</name>
</gene>
<evidence type="ECO:0000256" key="1">
    <source>
        <dbReference type="SAM" id="SignalP"/>
    </source>
</evidence>
<sequence>MKLDCFLLFVILILNKQLVHSFIPASIINFLIGKVDNITQNSFGKISETLTHEEIVRRGLAKSITKFFYDQKNGSERINLNKISNDYYDYRNIYFDYYNKTICEPKVKEIMDVELGPNVALVDIDPTTKDMPYAHFDAETFNQSNNRVINFTNAVYNYLSIKNYEKARELTAQILHTIQDFYSHSNWLEMGNTNQINKLIGTSNFSTIPVVDASVNQTCESNCTLVEVPCNNYTQLMVDFLKALNLTKILDCPIKMYRCAGNLVTLDKLVSGFYTGQRLEDGTSVPKPKNMLKCSHGGLIDVDSWLVFPKGGINKDSGYYIFSPRADLHLQSANLAISHTEYYFDQIRKWIGDKEFDNFLELTYTDAELAKISNNVTCTKSIGSTIIKFKSPVLIFNCFILYFLI</sequence>
<keyword evidence="4" id="KW-1185">Reference proteome</keyword>
<dbReference type="PANTHER" id="PTHR14905">
    <property type="entry name" value="NG37"/>
    <property type="match status" value="1"/>
</dbReference>
<proteinExistence type="predicted"/>
<dbReference type="InterPro" id="IPR052577">
    <property type="entry name" value="VWA7"/>
</dbReference>
<dbReference type="OrthoDB" id="301415at2759"/>
<protein>
    <recommendedName>
        <fullName evidence="2">VWA7 N-terminal domain-containing protein</fullName>
    </recommendedName>
</protein>
<accession>A0A813P9B5</accession>
<evidence type="ECO:0000313" key="4">
    <source>
        <dbReference type="Proteomes" id="UP000663879"/>
    </source>
</evidence>
<feature type="chain" id="PRO_5032269320" description="VWA7 N-terminal domain-containing protein" evidence="1">
    <location>
        <begin position="22"/>
        <end position="405"/>
    </location>
</feature>
<evidence type="ECO:0000259" key="2">
    <source>
        <dbReference type="Pfam" id="PF25107"/>
    </source>
</evidence>
<evidence type="ECO:0000313" key="3">
    <source>
        <dbReference type="EMBL" id="CAF0751806.1"/>
    </source>
</evidence>
<keyword evidence="1" id="KW-0732">Signal</keyword>
<organism evidence="3 4">
    <name type="scientific">Brachionus calyciflorus</name>
    <dbReference type="NCBI Taxonomy" id="104777"/>
    <lineage>
        <taxon>Eukaryota</taxon>
        <taxon>Metazoa</taxon>
        <taxon>Spiralia</taxon>
        <taxon>Gnathifera</taxon>
        <taxon>Rotifera</taxon>
        <taxon>Eurotatoria</taxon>
        <taxon>Monogononta</taxon>
        <taxon>Pseudotrocha</taxon>
        <taxon>Ploima</taxon>
        <taxon>Brachionidae</taxon>
        <taxon>Brachionus</taxon>
    </lineage>
</organism>
<feature type="domain" description="VWA7 N-terminal" evidence="2">
    <location>
        <begin position="258"/>
        <end position="356"/>
    </location>
</feature>
<dbReference type="PANTHER" id="PTHR14905:SF7">
    <property type="entry name" value="VON WILLEBRAND FACTOR A DOMAIN-CONTAINING PROTEIN 7"/>
    <property type="match status" value="1"/>
</dbReference>
<feature type="signal peptide" evidence="1">
    <location>
        <begin position="1"/>
        <end position="21"/>
    </location>
</feature>
<reference evidence="3" key="1">
    <citation type="submission" date="2021-02" db="EMBL/GenBank/DDBJ databases">
        <authorList>
            <person name="Nowell W R."/>
        </authorList>
    </citation>
    <scope>NUCLEOTIDE SEQUENCE</scope>
    <source>
        <strain evidence="3">Ploen Becks lab</strain>
    </source>
</reference>
<feature type="domain" description="VWA7 N-terminal" evidence="2">
    <location>
        <begin position="118"/>
        <end position="224"/>
    </location>
</feature>
<dbReference type="Proteomes" id="UP000663879">
    <property type="component" value="Unassembled WGS sequence"/>
</dbReference>